<evidence type="ECO:0000256" key="2">
    <source>
        <dbReference type="ARBA" id="ARBA00022490"/>
    </source>
</evidence>
<keyword evidence="2" id="KW-0963">Cytoplasm</keyword>
<evidence type="ECO:0000313" key="7">
    <source>
        <dbReference type="Proteomes" id="UP001208570"/>
    </source>
</evidence>
<gene>
    <name evidence="6" type="ORF">LSH36_814g01042</name>
</gene>
<dbReference type="CDD" id="cd05791">
    <property type="entry name" value="S1_CSL4"/>
    <property type="match status" value="1"/>
</dbReference>
<dbReference type="InterPro" id="IPR012340">
    <property type="entry name" value="NA-bd_OB-fold"/>
</dbReference>
<evidence type="ECO:0008006" key="8">
    <source>
        <dbReference type="Google" id="ProtNLM"/>
    </source>
</evidence>
<evidence type="ECO:0000259" key="5">
    <source>
        <dbReference type="Pfam" id="PF14382"/>
    </source>
</evidence>
<dbReference type="GO" id="GO:0006396">
    <property type="term" value="P:RNA processing"/>
    <property type="evidence" value="ECO:0007669"/>
    <property type="project" value="InterPro"/>
</dbReference>
<keyword evidence="3" id="KW-0271">Exosome</keyword>
<accession>A0AAD9MS55</accession>
<dbReference type="EMBL" id="JAODUP010000814">
    <property type="protein sequence ID" value="KAK2143767.1"/>
    <property type="molecule type" value="Genomic_DNA"/>
</dbReference>
<dbReference type="Pfam" id="PF14382">
    <property type="entry name" value="ECR1_N"/>
    <property type="match status" value="1"/>
</dbReference>
<dbReference type="FunFam" id="2.40.50.140:FF:000198">
    <property type="entry name" value="Exosome complex component CSL4"/>
    <property type="match status" value="1"/>
</dbReference>
<dbReference type="Gene3D" id="2.40.50.100">
    <property type="match status" value="1"/>
</dbReference>
<dbReference type="InterPro" id="IPR039771">
    <property type="entry name" value="Csl4"/>
</dbReference>
<sequence length="197" mass="21663">MSSSSVVIPGQRICKVEEEHIAGIGTYVRNGFINSSLLGIVTFTPNKEDKQEVTVAHEREHSLVPTLGSLVTARVTNLNQRFCKCSILNVDGTNLIEPYSGIVRKEDVRATDKDKVEMYSSFRPGDIILARVLTYGDLQSFLLTTGENELGVVMATSEAGGSLVPISWNEMQCSKTGNKEYRKVARVQPRNVVINDG</sequence>
<name>A0AAD9MS55_9ANNE</name>
<dbReference type="PANTHER" id="PTHR12686">
    <property type="entry name" value="3'-5' EXORIBONUCLEASE CSL4-RELATED"/>
    <property type="match status" value="1"/>
</dbReference>
<keyword evidence="7" id="KW-1185">Reference proteome</keyword>
<protein>
    <recommendedName>
        <fullName evidence="8">Exosome complex component CSL4</fullName>
    </recommendedName>
</protein>
<dbReference type="InterPro" id="IPR019495">
    <property type="entry name" value="EXOSC1_C"/>
</dbReference>
<comment type="caution">
    <text evidence="6">The sequence shown here is derived from an EMBL/GenBank/DDBJ whole genome shotgun (WGS) entry which is preliminary data.</text>
</comment>
<evidence type="ECO:0000259" key="4">
    <source>
        <dbReference type="Pfam" id="PF10447"/>
    </source>
</evidence>
<evidence type="ECO:0000256" key="1">
    <source>
        <dbReference type="ARBA" id="ARBA00004604"/>
    </source>
</evidence>
<feature type="domain" description="Exosome complex component N-terminal" evidence="5">
    <location>
        <begin position="6"/>
        <end position="42"/>
    </location>
</feature>
<dbReference type="Pfam" id="PF10447">
    <property type="entry name" value="EXOSC1"/>
    <property type="match status" value="1"/>
</dbReference>
<dbReference type="Gene3D" id="2.40.50.140">
    <property type="entry name" value="Nucleic acid-binding proteins"/>
    <property type="match status" value="1"/>
</dbReference>
<reference evidence="6" key="1">
    <citation type="journal article" date="2023" name="Mol. Biol. Evol.">
        <title>Third-Generation Sequencing Reveals the Adaptive Role of the Epigenome in Three Deep-Sea Polychaetes.</title>
        <authorList>
            <person name="Perez M."/>
            <person name="Aroh O."/>
            <person name="Sun Y."/>
            <person name="Lan Y."/>
            <person name="Juniper S.K."/>
            <person name="Young C.R."/>
            <person name="Angers B."/>
            <person name="Qian P.Y."/>
        </authorList>
    </citation>
    <scope>NUCLEOTIDE SEQUENCE</scope>
    <source>
        <strain evidence="6">P08H-3</strain>
    </source>
</reference>
<comment type="subcellular location">
    <subcellularLocation>
        <location evidence="1">Nucleus</location>
        <location evidence="1">Nucleolus</location>
    </subcellularLocation>
</comment>
<evidence type="ECO:0000313" key="6">
    <source>
        <dbReference type="EMBL" id="KAK2143767.1"/>
    </source>
</evidence>
<organism evidence="6 7">
    <name type="scientific">Paralvinella palmiformis</name>
    <dbReference type="NCBI Taxonomy" id="53620"/>
    <lineage>
        <taxon>Eukaryota</taxon>
        <taxon>Metazoa</taxon>
        <taxon>Spiralia</taxon>
        <taxon>Lophotrochozoa</taxon>
        <taxon>Annelida</taxon>
        <taxon>Polychaeta</taxon>
        <taxon>Sedentaria</taxon>
        <taxon>Canalipalpata</taxon>
        <taxon>Terebellida</taxon>
        <taxon>Terebelliformia</taxon>
        <taxon>Alvinellidae</taxon>
        <taxon>Paralvinella</taxon>
    </lineage>
</organism>
<feature type="domain" description="Exosome complex component CSL4 C-terminal" evidence="4">
    <location>
        <begin position="97"/>
        <end position="133"/>
    </location>
</feature>
<dbReference type="SUPFAM" id="SSF110324">
    <property type="entry name" value="Ribosomal L27 protein-like"/>
    <property type="match status" value="1"/>
</dbReference>
<dbReference type="GO" id="GO:0005730">
    <property type="term" value="C:nucleolus"/>
    <property type="evidence" value="ECO:0007669"/>
    <property type="project" value="UniProtKB-SubCell"/>
</dbReference>
<evidence type="ECO:0000256" key="3">
    <source>
        <dbReference type="ARBA" id="ARBA00022835"/>
    </source>
</evidence>
<dbReference type="InterPro" id="IPR025721">
    <property type="entry name" value="Exosome_cplx_N_dom"/>
</dbReference>
<proteinExistence type="predicted"/>
<dbReference type="GO" id="GO:0003723">
    <property type="term" value="F:RNA binding"/>
    <property type="evidence" value="ECO:0007669"/>
    <property type="project" value="InterPro"/>
</dbReference>
<dbReference type="PANTHER" id="PTHR12686:SF8">
    <property type="entry name" value="EXOSOME COMPLEX COMPONENT CSL4"/>
    <property type="match status" value="1"/>
</dbReference>
<dbReference type="GO" id="GO:0005737">
    <property type="term" value="C:cytoplasm"/>
    <property type="evidence" value="ECO:0007669"/>
    <property type="project" value="TreeGrafter"/>
</dbReference>
<dbReference type="Proteomes" id="UP001208570">
    <property type="component" value="Unassembled WGS sequence"/>
</dbReference>
<dbReference type="AlphaFoldDB" id="A0AAD9MS55"/>
<dbReference type="SUPFAM" id="SSF50249">
    <property type="entry name" value="Nucleic acid-binding proteins"/>
    <property type="match status" value="1"/>
</dbReference>
<dbReference type="GO" id="GO:0000176">
    <property type="term" value="C:nuclear exosome (RNase complex)"/>
    <property type="evidence" value="ECO:0007669"/>
    <property type="project" value="TreeGrafter"/>
</dbReference>